<evidence type="ECO:0000313" key="1">
    <source>
        <dbReference type="EMBL" id="MFB9054002.1"/>
    </source>
</evidence>
<evidence type="ECO:0000313" key="2">
    <source>
        <dbReference type="Proteomes" id="UP001589605"/>
    </source>
</evidence>
<dbReference type="RefSeq" id="WP_382383385.1">
    <property type="nucleotide sequence ID" value="NZ_JBHMEZ010000012.1"/>
</dbReference>
<protein>
    <submittedName>
        <fullName evidence="1">Uncharacterized protein</fullName>
    </submittedName>
</protein>
<organism evidence="1 2">
    <name type="scientific">Formosa undariae</name>
    <dbReference type="NCBI Taxonomy" id="1325436"/>
    <lineage>
        <taxon>Bacteria</taxon>
        <taxon>Pseudomonadati</taxon>
        <taxon>Bacteroidota</taxon>
        <taxon>Flavobacteriia</taxon>
        <taxon>Flavobacteriales</taxon>
        <taxon>Flavobacteriaceae</taxon>
        <taxon>Formosa</taxon>
    </lineage>
</organism>
<accession>A0ABV5F3H4</accession>
<sequence>MYSFMMAQLKEYREFEAFGFDRLSDIKTGEPFTLDKKEYTEDLERFQDILGVRINDAHKTRIIIKTHVHQMRYLKSLPLHTSQFILPIDESGDYHIGYNIIPNYEFDIQILKTSLKFKVIEPQCCRDHIKMGFRRIYTSNLLT</sequence>
<dbReference type="EMBL" id="JBHMEZ010000012">
    <property type="protein sequence ID" value="MFB9054002.1"/>
    <property type="molecule type" value="Genomic_DNA"/>
</dbReference>
<dbReference type="Proteomes" id="UP001589605">
    <property type="component" value="Unassembled WGS sequence"/>
</dbReference>
<reference evidence="1 2" key="1">
    <citation type="submission" date="2024-09" db="EMBL/GenBank/DDBJ databases">
        <authorList>
            <person name="Sun Q."/>
            <person name="Mori K."/>
        </authorList>
    </citation>
    <scope>NUCLEOTIDE SEQUENCE [LARGE SCALE GENOMIC DNA]</scope>
    <source>
        <strain evidence="1 2">CECT 8286</strain>
    </source>
</reference>
<keyword evidence="2" id="KW-1185">Reference proteome</keyword>
<gene>
    <name evidence="1" type="ORF">ACFFVB_13020</name>
</gene>
<name>A0ABV5F3H4_9FLAO</name>
<comment type="caution">
    <text evidence="1">The sequence shown here is derived from an EMBL/GenBank/DDBJ whole genome shotgun (WGS) entry which is preliminary data.</text>
</comment>
<proteinExistence type="predicted"/>